<evidence type="ECO:0000256" key="5">
    <source>
        <dbReference type="ARBA" id="ARBA00022781"/>
    </source>
</evidence>
<dbReference type="Proteomes" id="UP000219331">
    <property type="component" value="Unassembled WGS sequence"/>
</dbReference>
<keyword evidence="5 10" id="KW-0375">Hydrogen ion transport</keyword>
<evidence type="ECO:0000256" key="3">
    <source>
        <dbReference type="ARBA" id="ARBA00005712"/>
    </source>
</evidence>
<dbReference type="GO" id="GO:0012505">
    <property type="term" value="C:endomembrane system"/>
    <property type="evidence" value="ECO:0007669"/>
    <property type="project" value="UniProtKB-SubCell"/>
</dbReference>
<organism evidence="14 15">
    <name type="scientific">Stappia indica</name>
    <dbReference type="NCBI Taxonomy" id="538381"/>
    <lineage>
        <taxon>Bacteria</taxon>
        <taxon>Pseudomonadati</taxon>
        <taxon>Pseudomonadota</taxon>
        <taxon>Alphaproteobacteria</taxon>
        <taxon>Hyphomicrobiales</taxon>
        <taxon>Stappiaceae</taxon>
        <taxon>Stappia</taxon>
    </lineage>
</organism>
<evidence type="ECO:0000256" key="10">
    <source>
        <dbReference type="HAMAP-Rule" id="MF_00530"/>
    </source>
</evidence>
<keyword evidence="9 10" id="KW-0066">ATP synthesis</keyword>
<evidence type="ECO:0000256" key="8">
    <source>
        <dbReference type="ARBA" id="ARBA00023196"/>
    </source>
</evidence>
<dbReference type="CDD" id="cd12152">
    <property type="entry name" value="F1-ATPase_delta"/>
    <property type="match status" value="1"/>
</dbReference>
<feature type="coiled-coil region" evidence="12">
    <location>
        <begin position="92"/>
        <end position="119"/>
    </location>
</feature>
<name>A0A285T408_9HYPH</name>
<dbReference type="GO" id="GO:0046933">
    <property type="term" value="F:proton-transporting ATP synthase activity, rotational mechanism"/>
    <property type="evidence" value="ECO:0007669"/>
    <property type="project" value="UniProtKB-UniRule"/>
</dbReference>
<dbReference type="GO" id="GO:0045259">
    <property type="term" value="C:proton-transporting ATP synthase complex"/>
    <property type="evidence" value="ECO:0007669"/>
    <property type="project" value="UniProtKB-KW"/>
</dbReference>
<evidence type="ECO:0000259" key="13">
    <source>
        <dbReference type="Pfam" id="PF02823"/>
    </source>
</evidence>
<keyword evidence="8 10" id="KW-0139">CF(1)</keyword>
<dbReference type="PANTHER" id="PTHR13822:SF10">
    <property type="entry name" value="ATP SYNTHASE EPSILON CHAIN, CHLOROPLASTIC"/>
    <property type="match status" value="1"/>
</dbReference>
<feature type="domain" description="ATP synthase F1 complex delta/epsilon subunit N-terminal" evidence="13">
    <location>
        <begin position="5"/>
        <end position="84"/>
    </location>
</feature>
<evidence type="ECO:0000256" key="7">
    <source>
        <dbReference type="ARBA" id="ARBA00023136"/>
    </source>
</evidence>
<keyword evidence="7 10" id="KW-0472">Membrane</keyword>
<dbReference type="EMBL" id="OBML01000007">
    <property type="protein sequence ID" value="SOC13944.1"/>
    <property type="molecule type" value="Genomic_DNA"/>
</dbReference>
<keyword evidence="6 10" id="KW-0406">Ion transport</keyword>
<keyword evidence="12" id="KW-0175">Coiled coil</keyword>
<comment type="subcellular location">
    <subcellularLocation>
        <location evidence="10">Cell membrane</location>
        <topology evidence="10">Peripheral membrane protein</topology>
    </subcellularLocation>
    <subcellularLocation>
        <location evidence="2">Endomembrane system</location>
        <topology evidence="2">Peripheral membrane protein</topology>
    </subcellularLocation>
</comment>
<dbReference type="SUPFAM" id="SSF51344">
    <property type="entry name" value="Epsilon subunit of F1F0-ATP synthase N-terminal domain"/>
    <property type="match status" value="1"/>
</dbReference>
<dbReference type="NCBIfam" id="TIGR01216">
    <property type="entry name" value="ATP_synt_epsi"/>
    <property type="match status" value="1"/>
</dbReference>
<keyword evidence="10" id="KW-1003">Cell membrane</keyword>
<proteinExistence type="inferred from homology"/>
<evidence type="ECO:0000313" key="15">
    <source>
        <dbReference type="Proteomes" id="UP000219331"/>
    </source>
</evidence>
<evidence type="ECO:0000256" key="12">
    <source>
        <dbReference type="SAM" id="Coils"/>
    </source>
</evidence>
<comment type="subunit">
    <text evidence="10 11">F-type ATPases have 2 components, CF(1) - the catalytic core - and CF(0) - the membrane proton channel. CF(1) has five subunits: alpha(3), beta(3), gamma(1), delta(1), epsilon(1). CF(0) has three main subunits: a, b and c.</text>
</comment>
<dbReference type="AlphaFoldDB" id="A0A285T408"/>
<dbReference type="NCBIfam" id="NF001851">
    <property type="entry name" value="PRK00571.2-4"/>
    <property type="match status" value="1"/>
</dbReference>
<dbReference type="Gene3D" id="2.60.15.10">
    <property type="entry name" value="F0F1 ATP synthase delta/epsilon subunit, N-terminal"/>
    <property type="match status" value="1"/>
</dbReference>
<dbReference type="RefSeq" id="WP_097175413.1">
    <property type="nucleotide sequence ID" value="NZ_JAJGNR010000007.1"/>
</dbReference>
<sequence length="135" mass="14270">MAGAFQFELVSPERLLLSEEVTMVVVPGSEGEFGVMAGHAPMMSTLRPGLLRVSREGSADQVYFVRGGFAEAGPKGLTVLAEHATSLNDLKAEDIAGQIKDAEEDLSDASDDETRARATATLAHLREVQAALKAA</sequence>
<reference evidence="14 15" key="1">
    <citation type="submission" date="2017-08" db="EMBL/GenBank/DDBJ databases">
        <authorList>
            <person name="de Groot N.N."/>
        </authorList>
    </citation>
    <scope>NUCLEOTIDE SEQUENCE [LARGE SCALE GENOMIC DNA]</scope>
    <source>
        <strain evidence="14 15">USBA 352</strain>
    </source>
</reference>
<evidence type="ECO:0000256" key="9">
    <source>
        <dbReference type="ARBA" id="ARBA00023310"/>
    </source>
</evidence>
<protein>
    <recommendedName>
        <fullName evidence="10">ATP synthase epsilon chain</fullName>
    </recommendedName>
    <alternativeName>
        <fullName evidence="10">ATP synthase F1 sector epsilon subunit</fullName>
    </alternativeName>
    <alternativeName>
        <fullName evidence="10">F-ATPase epsilon subunit</fullName>
    </alternativeName>
</protein>
<dbReference type="PANTHER" id="PTHR13822">
    <property type="entry name" value="ATP SYNTHASE DELTA/EPSILON CHAIN"/>
    <property type="match status" value="1"/>
</dbReference>
<comment type="similarity">
    <text evidence="3 10 11">Belongs to the ATPase epsilon chain family.</text>
</comment>
<accession>A0A285T408</accession>
<dbReference type="OrthoDB" id="9799969at2"/>
<dbReference type="STRING" id="538381.GCA_001696535_03810"/>
<keyword evidence="15" id="KW-1185">Reference proteome</keyword>
<dbReference type="Pfam" id="PF02823">
    <property type="entry name" value="ATP-synt_DE_N"/>
    <property type="match status" value="1"/>
</dbReference>
<evidence type="ECO:0000256" key="11">
    <source>
        <dbReference type="RuleBase" id="RU003656"/>
    </source>
</evidence>
<evidence type="ECO:0000256" key="1">
    <source>
        <dbReference type="ARBA" id="ARBA00003543"/>
    </source>
</evidence>
<evidence type="ECO:0000256" key="6">
    <source>
        <dbReference type="ARBA" id="ARBA00023065"/>
    </source>
</evidence>
<dbReference type="InterPro" id="IPR001469">
    <property type="entry name" value="ATP_synth_F1_dsu/esu"/>
</dbReference>
<gene>
    <name evidence="10" type="primary">atpC</name>
    <name evidence="14" type="ORF">SAMN05421512_107270</name>
</gene>
<dbReference type="InterPro" id="IPR036771">
    <property type="entry name" value="ATPsynth_dsu/esu_N"/>
</dbReference>
<dbReference type="NCBIfam" id="NF009983">
    <property type="entry name" value="PRK13449.1"/>
    <property type="match status" value="1"/>
</dbReference>
<evidence type="ECO:0000313" key="14">
    <source>
        <dbReference type="EMBL" id="SOC13944.1"/>
    </source>
</evidence>
<keyword evidence="4 10" id="KW-0813">Transport</keyword>
<evidence type="ECO:0000256" key="2">
    <source>
        <dbReference type="ARBA" id="ARBA00004184"/>
    </source>
</evidence>
<dbReference type="HAMAP" id="MF_00530">
    <property type="entry name" value="ATP_synth_epsil_bac"/>
    <property type="match status" value="1"/>
</dbReference>
<dbReference type="GO" id="GO:0005524">
    <property type="term" value="F:ATP binding"/>
    <property type="evidence" value="ECO:0007669"/>
    <property type="project" value="UniProtKB-UniRule"/>
</dbReference>
<dbReference type="GO" id="GO:0005886">
    <property type="term" value="C:plasma membrane"/>
    <property type="evidence" value="ECO:0007669"/>
    <property type="project" value="UniProtKB-SubCell"/>
</dbReference>
<comment type="function">
    <text evidence="1 10">Produces ATP from ADP in the presence of a proton gradient across the membrane.</text>
</comment>
<dbReference type="InterPro" id="IPR020546">
    <property type="entry name" value="ATP_synth_F1_dsu/esu_N"/>
</dbReference>
<evidence type="ECO:0000256" key="4">
    <source>
        <dbReference type="ARBA" id="ARBA00022448"/>
    </source>
</evidence>